<evidence type="ECO:0000256" key="4">
    <source>
        <dbReference type="ARBA" id="ARBA00023136"/>
    </source>
</evidence>
<gene>
    <name evidence="7" type="ORF">STCU_02464</name>
</gene>
<feature type="transmembrane region" description="Helical" evidence="6">
    <location>
        <begin position="115"/>
        <end position="134"/>
    </location>
</feature>
<evidence type="ECO:0000313" key="8">
    <source>
        <dbReference type="Proteomes" id="UP000015354"/>
    </source>
</evidence>
<evidence type="ECO:0000256" key="5">
    <source>
        <dbReference type="SAM" id="MobiDB-lite"/>
    </source>
</evidence>
<feature type="transmembrane region" description="Helical" evidence="6">
    <location>
        <begin position="12"/>
        <end position="39"/>
    </location>
</feature>
<feature type="transmembrane region" description="Helical" evidence="6">
    <location>
        <begin position="84"/>
        <end position="103"/>
    </location>
</feature>
<proteinExistence type="predicted"/>
<dbReference type="GO" id="GO:0016020">
    <property type="term" value="C:membrane"/>
    <property type="evidence" value="ECO:0007669"/>
    <property type="project" value="UniProtKB-SubCell"/>
</dbReference>
<evidence type="ECO:0000256" key="6">
    <source>
        <dbReference type="SAM" id="Phobius"/>
    </source>
</evidence>
<dbReference type="AlphaFoldDB" id="S9UWA3"/>
<dbReference type="Proteomes" id="UP000015354">
    <property type="component" value="Unassembled WGS sequence"/>
</dbReference>
<dbReference type="Pfam" id="PF09799">
    <property type="entry name" value="Transmemb_17"/>
    <property type="match status" value="1"/>
</dbReference>
<comment type="subcellular location">
    <subcellularLocation>
        <location evidence="1">Membrane</location>
        <topology evidence="1">Multi-pass membrane protein</topology>
    </subcellularLocation>
</comment>
<evidence type="ECO:0000256" key="2">
    <source>
        <dbReference type="ARBA" id="ARBA00022692"/>
    </source>
</evidence>
<evidence type="ECO:0000313" key="7">
    <source>
        <dbReference type="EMBL" id="EPY33148.1"/>
    </source>
</evidence>
<reference evidence="7 8" key="1">
    <citation type="journal article" date="2013" name="PLoS ONE">
        <title>Predicting the Proteins of Angomonas deanei, Strigomonas culicis and Their Respective Endosymbionts Reveals New Aspects of the Trypanosomatidae Family.</title>
        <authorList>
            <person name="Motta M.C."/>
            <person name="Martins A.C."/>
            <person name="de Souza S.S."/>
            <person name="Catta-Preta C.M."/>
            <person name="Silva R."/>
            <person name="Klein C.C."/>
            <person name="de Almeida L.G."/>
            <person name="de Lima Cunha O."/>
            <person name="Ciapina L.P."/>
            <person name="Brocchi M."/>
            <person name="Colabardini A.C."/>
            <person name="de Araujo Lima B."/>
            <person name="Machado C.R."/>
            <person name="de Almeida Soares C.M."/>
            <person name="Probst C.M."/>
            <person name="de Menezes C.B."/>
            <person name="Thompson C.E."/>
            <person name="Bartholomeu D.C."/>
            <person name="Gradia D.F."/>
            <person name="Pavoni D.P."/>
            <person name="Grisard E.C."/>
            <person name="Fantinatti-Garboggini F."/>
            <person name="Marchini F.K."/>
            <person name="Rodrigues-Luiz G.F."/>
            <person name="Wagner G."/>
            <person name="Goldman G.H."/>
            <person name="Fietto J.L."/>
            <person name="Elias M.C."/>
            <person name="Goldman M.H."/>
            <person name="Sagot M.F."/>
            <person name="Pereira M."/>
            <person name="Stoco P.H."/>
            <person name="de Mendonca-Neto R.P."/>
            <person name="Teixeira S.M."/>
            <person name="Maciel T.E."/>
            <person name="de Oliveira Mendes T.A."/>
            <person name="Urmenyi T.P."/>
            <person name="de Souza W."/>
            <person name="Schenkman S."/>
            <person name="de Vasconcelos A.T."/>
        </authorList>
    </citation>
    <scope>NUCLEOTIDE SEQUENCE [LARGE SCALE GENOMIC DNA]</scope>
</reference>
<organism evidence="7 8">
    <name type="scientific">Strigomonas culicis</name>
    <dbReference type="NCBI Taxonomy" id="28005"/>
    <lineage>
        <taxon>Eukaryota</taxon>
        <taxon>Discoba</taxon>
        <taxon>Euglenozoa</taxon>
        <taxon>Kinetoplastea</taxon>
        <taxon>Metakinetoplastina</taxon>
        <taxon>Trypanosomatida</taxon>
        <taxon>Trypanosomatidae</taxon>
        <taxon>Strigomonadinae</taxon>
        <taxon>Strigomonas</taxon>
    </lineage>
</organism>
<dbReference type="PANTHER" id="PTHR13531">
    <property type="entry name" value="GEO07735P1-RELATED-RELATED"/>
    <property type="match status" value="1"/>
</dbReference>
<sequence>MYNAERTIGGASFPFQLMLVVSMGWSVVWLLLTFSFLIFKATVVPFPPAALPMEIIACFLVLVVQVVAALLGMRGNLTEDASTILISLLLLAIVAVGAIYYMWLQTYVMMLDLAFSAILLGCNGLTLLCGVWAAQRAVTRSKIPQYMSVASGSGMWGADKQRPSSVADTKKHK</sequence>
<name>S9UWA3_9TRYP</name>
<comment type="caution">
    <text evidence="7">The sequence shown here is derived from an EMBL/GenBank/DDBJ whole genome shotgun (WGS) entry which is preliminary data.</text>
</comment>
<evidence type="ECO:0000256" key="1">
    <source>
        <dbReference type="ARBA" id="ARBA00004141"/>
    </source>
</evidence>
<keyword evidence="4 6" id="KW-0472">Membrane</keyword>
<dbReference type="GO" id="GO:0035869">
    <property type="term" value="C:ciliary transition zone"/>
    <property type="evidence" value="ECO:0007669"/>
    <property type="project" value="TreeGrafter"/>
</dbReference>
<feature type="transmembrane region" description="Helical" evidence="6">
    <location>
        <begin position="51"/>
        <end position="72"/>
    </location>
</feature>
<keyword evidence="2 6" id="KW-0812">Transmembrane</keyword>
<evidence type="ECO:0000256" key="3">
    <source>
        <dbReference type="ARBA" id="ARBA00022989"/>
    </source>
</evidence>
<feature type="region of interest" description="Disordered" evidence="5">
    <location>
        <begin position="153"/>
        <end position="173"/>
    </location>
</feature>
<dbReference type="InterPro" id="IPR019184">
    <property type="entry name" value="Uncharacterised_TM-17"/>
</dbReference>
<keyword evidence="3 6" id="KW-1133">Transmembrane helix</keyword>
<dbReference type="PANTHER" id="PTHR13531:SF0">
    <property type="entry name" value="GEO07735P1-RELATED"/>
    <property type="match status" value="1"/>
</dbReference>
<dbReference type="EMBL" id="ATMH01002464">
    <property type="protein sequence ID" value="EPY33148.1"/>
    <property type="molecule type" value="Genomic_DNA"/>
</dbReference>
<protein>
    <submittedName>
        <fullName evidence="7">Transmembrane protein</fullName>
    </submittedName>
</protein>
<accession>S9UWA3</accession>
<keyword evidence="8" id="KW-1185">Reference proteome</keyword>
<dbReference type="OrthoDB" id="262535at2759"/>
<dbReference type="GO" id="GO:1905515">
    <property type="term" value="P:non-motile cilium assembly"/>
    <property type="evidence" value="ECO:0007669"/>
    <property type="project" value="TreeGrafter"/>
</dbReference>